<reference evidence="1" key="3">
    <citation type="submission" date="2023-05" db="EMBL/GenBank/DDBJ databases">
        <authorList>
            <person name="Smith C.H."/>
        </authorList>
    </citation>
    <scope>NUCLEOTIDE SEQUENCE</scope>
    <source>
        <strain evidence="1">CHS0354</strain>
        <tissue evidence="1">Mantle</tissue>
    </source>
</reference>
<evidence type="ECO:0000313" key="2">
    <source>
        <dbReference type="Proteomes" id="UP001195483"/>
    </source>
</evidence>
<proteinExistence type="predicted"/>
<reference evidence="1" key="2">
    <citation type="journal article" date="2021" name="Genome Biol. Evol.">
        <title>Developing a high-quality reference genome for a parasitic bivalve with doubly uniparental inheritance (Bivalvia: Unionida).</title>
        <authorList>
            <person name="Smith C.H."/>
        </authorList>
    </citation>
    <scope>NUCLEOTIDE SEQUENCE</scope>
    <source>
        <strain evidence="1">CHS0354</strain>
        <tissue evidence="1">Mantle</tissue>
    </source>
</reference>
<dbReference type="Proteomes" id="UP001195483">
    <property type="component" value="Unassembled WGS sequence"/>
</dbReference>
<protein>
    <submittedName>
        <fullName evidence="1">Uncharacterized protein</fullName>
    </submittedName>
</protein>
<keyword evidence="2" id="KW-1185">Reference proteome</keyword>
<dbReference type="AlphaFoldDB" id="A0AAE0TBK7"/>
<feature type="non-terminal residue" evidence="1">
    <location>
        <position position="76"/>
    </location>
</feature>
<name>A0AAE0TBK7_9BIVA</name>
<accession>A0AAE0TBK7</accession>
<evidence type="ECO:0000313" key="1">
    <source>
        <dbReference type="EMBL" id="KAK3607430.1"/>
    </source>
</evidence>
<comment type="caution">
    <text evidence="1">The sequence shown here is derived from an EMBL/GenBank/DDBJ whole genome shotgun (WGS) entry which is preliminary data.</text>
</comment>
<dbReference type="EMBL" id="JAEAOA010002063">
    <property type="protein sequence ID" value="KAK3607430.1"/>
    <property type="molecule type" value="Genomic_DNA"/>
</dbReference>
<gene>
    <name evidence="1" type="ORF">CHS0354_035124</name>
</gene>
<organism evidence="1 2">
    <name type="scientific">Potamilus streckersoni</name>
    <dbReference type="NCBI Taxonomy" id="2493646"/>
    <lineage>
        <taxon>Eukaryota</taxon>
        <taxon>Metazoa</taxon>
        <taxon>Spiralia</taxon>
        <taxon>Lophotrochozoa</taxon>
        <taxon>Mollusca</taxon>
        <taxon>Bivalvia</taxon>
        <taxon>Autobranchia</taxon>
        <taxon>Heteroconchia</taxon>
        <taxon>Palaeoheterodonta</taxon>
        <taxon>Unionida</taxon>
        <taxon>Unionoidea</taxon>
        <taxon>Unionidae</taxon>
        <taxon>Ambleminae</taxon>
        <taxon>Lampsilini</taxon>
        <taxon>Potamilus</taxon>
    </lineage>
</organism>
<reference evidence="1" key="1">
    <citation type="journal article" date="2021" name="Genome Biol. Evol.">
        <title>A High-Quality Reference Genome for a Parasitic Bivalve with Doubly Uniparental Inheritance (Bivalvia: Unionida).</title>
        <authorList>
            <person name="Smith C.H."/>
        </authorList>
    </citation>
    <scope>NUCLEOTIDE SEQUENCE</scope>
    <source>
        <strain evidence="1">CHS0354</strain>
    </source>
</reference>
<sequence>MLPKRWHVPKYRLKLSPFPHRPIHDEPVLKAILPNLDFGLFAHAGACFNPIRLGYAEEIRVKCISSETLKQLRPDL</sequence>